<dbReference type="Proteomes" id="UP000257109">
    <property type="component" value="Unassembled WGS sequence"/>
</dbReference>
<gene>
    <name evidence="1" type="ORF">CR513_62114</name>
</gene>
<dbReference type="AlphaFoldDB" id="A0A371E192"/>
<accession>A0A371E192</accession>
<organism evidence="1 2">
    <name type="scientific">Mucuna pruriens</name>
    <name type="common">Velvet bean</name>
    <name type="synonym">Dolichos pruriens</name>
    <dbReference type="NCBI Taxonomy" id="157652"/>
    <lineage>
        <taxon>Eukaryota</taxon>
        <taxon>Viridiplantae</taxon>
        <taxon>Streptophyta</taxon>
        <taxon>Embryophyta</taxon>
        <taxon>Tracheophyta</taxon>
        <taxon>Spermatophyta</taxon>
        <taxon>Magnoliopsida</taxon>
        <taxon>eudicotyledons</taxon>
        <taxon>Gunneridae</taxon>
        <taxon>Pentapetalae</taxon>
        <taxon>rosids</taxon>
        <taxon>fabids</taxon>
        <taxon>Fabales</taxon>
        <taxon>Fabaceae</taxon>
        <taxon>Papilionoideae</taxon>
        <taxon>50 kb inversion clade</taxon>
        <taxon>NPAAA clade</taxon>
        <taxon>indigoferoid/millettioid clade</taxon>
        <taxon>Phaseoleae</taxon>
        <taxon>Mucuna</taxon>
    </lineage>
</organism>
<feature type="non-terminal residue" evidence="1">
    <location>
        <position position="1"/>
    </location>
</feature>
<protein>
    <submittedName>
        <fullName evidence="1">Uncharacterized protein</fullName>
    </submittedName>
</protein>
<keyword evidence="2" id="KW-1185">Reference proteome</keyword>
<dbReference type="EMBL" id="QJKJ01017361">
    <property type="protein sequence ID" value="RDX58564.1"/>
    <property type="molecule type" value="Genomic_DNA"/>
</dbReference>
<comment type="caution">
    <text evidence="1">The sequence shown here is derived from an EMBL/GenBank/DDBJ whole genome shotgun (WGS) entry which is preliminary data.</text>
</comment>
<sequence length="149" mass="17058">MKELGYPTFYSWVDKGVLKVSSVFTNSQLLEGVVGSIRLVGPWSIKVLPYRPNESFYEGFGEGIYGKAGGGEQYYTYLYDILALKDDPNIFLDQAGQPFFPLFWTKDPAIAIRVEKTYVEDWEEEFIIEPRSWPMSSCVDLVKKGDFLI</sequence>
<proteinExistence type="predicted"/>
<reference evidence="1" key="1">
    <citation type="submission" date="2018-05" db="EMBL/GenBank/DDBJ databases">
        <title>Draft genome of Mucuna pruriens seed.</title>
        <authorList>
            <person name="Nnadi N.E."/>
            <person name="Vos R."/>
            <person name="Hasami M.H."/>
            <person name="Devisetty U.K."/>
            <person name="Aguiy J.C."/>
        </authorList>
    </citation>
    <scope>NUCLEOTIDE SEQUENCE [LARGE SCALE GENOMIC DNA]</scope>
    <source>
        <strain evidence="1">JCA_2017</strain>
    </source>
</reference>
<name>A0A371E192_MUCPR</name>
<evidence type="ECO:0000313" key="1">
    <source>
        <dbReference type="EMBL" id="RDX58564.1"/>
    </source>
</evidence>
<evidence type="ECO:0000313" key="2">
    <source>
        <dbReference type="Proteomes" id="UP000257109"/>
    </source>
</evidence>